<proteinExistence type="inferred from homology"/>
<keyword evidence="11" id="KW-1185">Reference proteome</keyword>
<evidence type="ECO:0000256" key="1">
    <source>
        <dbReference type="ARBA" id="ARBA00004651"/>
    </source>
</evidence>
<evidence type="ECO:0000256" key="5">
    <source>
        <dbReference type="ARBA" id="ARBA00022725"/>
    </source>
</evidence>
<gene>
    <name evidence="12" type="primary">LOC100647176</name>
</gene>
<protein>
    <recommendedName>
        <fullName evidence="10">Odorant receptor</fullName>
    </recommendedName>
</protein>
<dbReference type="OrthoDB" id="6617147at2759"/>
<evidence type="ECO:0000256" key="8">
    <source>
        <dbReference type="ARBA" id="ARBA00023170"/>
    </source>
</evidence>
<keyword evidence="8 10" id="KW-0675">Receptor</keyword>
<evidence type="ECO:0000256" key="6">
    <source>
        <dbReference type="ARBA" id="ARBA00022989"/>
    </source>
</evidence>
<dbReference type="GO" id="GO:0007165">
    <property type="term" value="P:signal transduction"/>
    <property type="evidence" value="ECO:0007669"/>
    <property type="project" value="UniProtKB-KW"/>
</dbReference>
<keyword evidence="7 10" id="KW-0472">Membrane</keyword>
<dbReference type="Proteomes" id="UP000835206">
    <property type="component" value="Chromosome 2"/>
</dbReference>
<dbReference type="GO" id="GO:0005886">
    <property type="term" value="C:plasma membrane"/>
    <property type="evidence" value="ECO:0007669"/>
    <property type="project" value="UniProtKB-SubCell"/>
</dbReference>
<feature type="transmembrane region" description="Helical" evidence="10">
    <location>
        <begin position="199"/>
        <end position="225"/>
    </location>
</feature>
<feature type="transmembrane region" description="Helical" evidence="10">
    <location>
        <begin position="347"/>
        <end position="369"/>
    </location>
</feature>
<comment type="similarity">
    <text evidence="10">Belongs to the insect chemoreceptor superfamily. Heteromeric odorant receptor channel (TC 1.A.69) family.</text>
</comment>
<dbReference type="PANTHER" id="PTHR21137">
    <property type="entry name" value="ODORANT RECEPTOR"/>
    <property type="match status" value="1"/>
</dbReference>
<evidence type="ECO:0000256" key="10">
    <source>
        <dbReference type="RuleBase" id="RU351113"/>
    </source>
</evidence>
<dbReference type="GeneID" id="100647176"/>
<evidence type="ECO:0000256" key="7">
    <source>
        <dbReference type="ARBA" id="ARBA00023136"/>
    </source>
</evidence>
<feature type="transmembrane region" description="Helical" evidence="10">
    <location>
        <begin position="318"/>
        <end position="335"/>
    </location>
</feature>
<keyword evidence="9 10" id="KW-0807">Transducer</keyword>
<evidence type="ECO:0000256" key="3">
    <source>
        <dbReference type="ARBA" id="ARBA00022606"/>
    </source>
</evidence>
<comment type="subcellular location">
    <subcellularLocation>
        <location evidence="1 10">Cell membrane</location>
        <topology evidence="1 10">Multi-pass membrane protein</topology>
    </subcellularLocation>
</comment>
<dbReference type="GO" id="GO:0004984">
    <property type="term" value="F:olfactory receptor activity"/>
    <property type="evidence" value="ECO:0007669"/>
    <property type="project" value="InterPro"/>
</dbReference>
<keyword evidence="3 10" id="KW-0716">Sensory transduction</keyword>
<feature type="transmembrane region" description="Helical" evidence="10">
    <location>
        <begin position="282"/>
        <end position="306"/>
    </location>
</feature>
<keyword evidence="4 10" id="KW-0812">Transmembrane</keyword>
<evidence type="ECO:0000313" key="11">
    <source>
        <dbReference type="Proteomes" id="UP000835206"/>
    </source>
</evidence>
<keyword evidence="2" id="KW-1003">Cell membrane</keyword>
<accession>A0A9C6SHY9</accession>
<evidence type="ECO:0000256" key="4">
    <source>
        <dbReference type="ARBA" id="ARBA00022692"/>
    </source>
</evidence>
<reference evidence="12" key="1">
    <citation type="submission" date="2025-08" db="UniProtKB">
        <authorList>
            <consortium name="RefSeq"/>
        </authorList>
    </citation>
    <scope>IDENTIFICATION</scope>
</reference>
<dbReference type="AlphaFoldDB" id="A0A9C6SHY9"/>
<dbReference type="Pfam" id="PF02949">
    <property type="entry name" value="7tm_6"/>
    <property type="match status" value="2"/>
</dbReference>
<organism evidence="11 12">
    <name type="scientific">Bombus terrestris</name>
    <name type="common">Buff-tailed bumblebee</name>
    <name type="synonym">Apis terrestris</name>
    <dbReference type="NCBI Taxonomy" id="30195"/>
    <lineage>
        <taxon>Eukaryota</taxon>
        <taxon>Metazoa</taxon>
        <taxon>Ecdysozoa</taxon>
        <taxon>Arthropoda</taxon>
        <taxon>Hexapoda</taxon>
        <taxon>Insecta</taxon>
        <taxon>Pterygota</taxon>
        <taxon>Neoptera</taxon>
        <taxon>Endopterygota</taxon>
        <taxon>Hymenoptera</taxon>
        <taxon>Apocrita</taxon>
        <taxon>Aculeata</taxon>
        <taxon>Apoidea</taxon>
        <taxon>Anthophila</taxon>
        <taxon>Apidae</taxon>
        <taxon>Bombus</taxon>
        <taxon>Bombus</taxon>
    </lineage>
</organism>
<keyword evidence="5 10" id="KW-0552">Olfaction</keyword>
<evidence type="ECO:0000256" key="2">
    <source>
        <dbReference type="ARBA" id="ARBA00022475"/>
    </source>
</evidence>
<evidence type="ECO:0000256" key="9">
    <source>
        <dbReference type="ARBA" id="ARBA00023224"/>
    </source>
</evidence>
<dbReference type="KEGG" id="bter:100647176"/>
<keyword evidence="6 10" id="KW-1133">Transmembrane helix</keyword>
<sequence>MVDMSSEPPISNAFYAHDYEYSIQVNRWLMQPIGAWPKLTKTNRTQRLLTKLLNFICHSLIIFTIVPCILYIVYEAESSKTRMKIIGPVSHWLMGELNYCCLLSKTDDIIRCIKHVERDWQVVENASSREMMLKYAKVGRFIAFIAAFCMHSGVLAFNVTKGFKKMMFLVGNDSYFMYPLPCPIYTNLLDARFSPANEIVFVLQILSGLIVTSVTVGACGLAAVLTMHASGQLNMVVARLDNLVDTKIEEKQEAQTVAQKKLGIIVEHHLRTLSLIASIEKVMNMICLVELVGCTINMCMIKYYFLTHQNTGPRLIRCLFYLIRISIHMFTYVSISQEKSKDMRIVYAIVYASMVFNIFIFCYIGEIVIEQVRKVGKKVYMTEWYRLPHKTALGLVLVISRSSMVVKITAGKFVQISITTFGIVFKTSFAYLNMIRTML</sequence>
<dbReference type="GO" id="GO:0005549">
    <property type="term" value="F:odorant binding"/>
    <property type="evidence" value="ECO:0007669"/>
    <property type="project" value="InterPro"/>
</dbReference>
<feature type="transmembrane region" description="Helical" evidence="10">
    <location>
        <begin position="416"/>
        <end position="435"/>
    </location>
</feature>
<name>A0A9C6SHY9_BOMTE</name>
<feature type="transmembrane region" description="Helical" evidence="10">
    <location>
        <begin position="141"/>
        <end position="159"/>
    </location>
</feature>
<evidence type="ECO:0000313" key="12">
    <source>
        <dbReference type="RefSeq" id="XP_048267230.1"/>
    </source>
</evidence>
<feature type="transmembrane region" description="Helical" evidence="10">
    <location>
        <begin position="52"/>
        <end position="74"/>
    </location>
</feature>
<dbReference type="PANTHER" id="PTHR21137:SF35">
    <property type="entry name" value="ODORANT RECEPTOR 19A-RELATED"/>
    <property type="match status" value="1"/>
</dbReference>
<dbReference type="InterPro" id="IPR004117">
    <property type="entry name" value="7tm6_olfct_rcpt"/>
</dbReference>
<dbReference type="RefSeq" id="XP_048267230.1">
    <property type="nucleotide sequence ID" value="XM_048411273.1"/>
</dbReference>